<dbReference type="InterPro" id="IPR003235">
    <property type="entry name" value="Nem_insulin-like_b-type"/>
</dbReference>
<keyword evidence="8" id="KW-1185">Reference proteome</keyword>
<accession>A0AA39IHS1</accession>
<evidence type="ECO:0000256" key="2">
    <source>
        <dbReference type="ARBA" id="ARBA00009034"/>
    </source>
</evidence>
<sequence>MVRALIPVAFVSVFLMVVVFHSASAQWNDFPFQRQAQDPFGYDEESEDIFNGLQRPSARRFSNVNSIIRVRQQKRGGEDEPRRLCGGRLISEIGRICGNCYGTMGLTRIGKRSAGSMTVTKKCCEDKCTDSWIKANLCCQPSS</sequence>
<dbReference type="AlphaFoldDB" id="A0AA39IHS1"/>
<feature type="signal peptide" evidence="6">
    <location>
        <begin position="1"/>
        <end position="25"/>
    </location>
</feature>
<dbReference type="EMBL" id="JAUCMV010000001">
    <property type="protein sequence ID" value="KAK0423821.1"/>
    <property type="molecule type" value="Genomic_DNA"/>
</dbReference>
<protein>
    <submittedName>
        <fullName evidence="7">Uncharacterized protein</fullName>
    </submittedName>
</protein>
<keyword evidence="3" id="KW-0964">Secreted</keyword>
<evidence type="ECO:0000256" key="6">
    <source>
        <dbReference type="SAM" id="SignalP"/>
    </source>
</evidence>
<organism evidence="7 8">
    <name type="scientific">Steinernema hermaphroditum</name>
    <dbReference type="NCBI Taxonomy" id="289476"/>
    <lineage>
        <taxon>Eukaryota</taxon>
        <taxon>Metazoa</taxon>
        <taxon>Ecdysozoa</taxon>
        <taxon>Nematoda</taxon>
        <taxon>Chromadorea</taxon>
        <taxon>Rhabditida</taxon>
        <taxon>Tylenchina</taxon>
        <taxon>Panagrolaimomorpha</taxon>
        <taxon>Strongyloidoidea</taxon>
        <taxon>Steinernematidae</taxon>
        <taxon>Steinernema</taxon>
    </lineage>
</organism>
<dbReference type="GO" id="GO:0005179">
    <property type="term" value="F:hormone activity"/>
    <property type="evidence" value="ECO:0007669"/>
    <property type="project" value="InterPro"/>
</dbReference>
<name>A0AA39IHS1_9BILA</name>
<evidence type="ECO:0000256" key="5">
    <source>
        <dbReference type="ARBA" id="ARBA00023157"/>
    </source>
</evidence>
<evidence type="ECO:0000256" key="1">
    <source>
        <dbReference type="ARBA" id="ARBA00004613"/>
    </source>
</evidence>
<dbReference type="SUPFAM" id="SSF56994">
    <property type="entry name" value="Insulin-like"/>
    <property type="match status" value="1"/>
</dbReference>
<evidence type="ECO:0000313" key="7">
    <source>
        <dbReference type="EMBL" id="KAK0423821.1"/>
    </source>
</evidence>
<dbReference type="Proteomes" id="UP001175271">
    <property type="component" value="Unassembled WGS sequence"/>
</dbReference>
<keyword evidence="5" id="KW-1015">Disulfide bond</keyword>
<dbReference type="GO" id="GO:0005576">
    <property type="term" value="C:extracellular region"/>
    <property type="evidence" value="ECO:0007669"/>
    <property type="project" value="UniProtKB-SubCell"/>
</dbReference>
<evidence type="ECO:0000313" key="8">
    <source>
        <dbReference type="Proteomes" id="UP001175271"/>
    </source>
</evidence>
<comment type="similarity">
    <text evidence="2">Belongs to the insulin family.</text>
</comment>
<comment type="subcellular location">
    <subcellularLocation>
        <location evidence="1">Secreted</location>
    </subcellularLocation>
</comment>
<comment type="caution">
    <text evidence="7">The sequence shown here is derived from an EMBL/GenBank/DDBJ whole genome shotgun (WGS) entry which is preliminary data.</text>
</comment>
<evidence type="ECO:0000256" key="4">
    <source>
        <dbReference type="ARBA" id="ARBA00022729"/>
    </source>
</evidence>
<keyword evidence="4 6" id="KW-0732">Signal</keyword>
<proteinExistence type="inferred from homology"/>
<reference evidence="7" key="1">
    <citation type="submission" date="2023-06" db="EMBL/GenBank/DDBJ databases">
        <title>Genomic analysis of the entomopathogenic nematode Steinernema hermaphroditum.</title>
        <authorList>
            <person name="Schwarz E.M."/>
            <person name="Heppert J.K."/>
            <person name="Baniya A."/>
            <person name="Schwartz H.T."/>
            <person name="Tan C.-H."/>
            <person name="Antoshechkin I."/>
            <person name="Sternberg P.W."/>
            <person name="Goodrich-Blair H."/>
            <person name="Dillman A.R."/>
        </authorList>
    </citation>
    <scope>NUCLEOTIDE SEQUENCE</scope>
    <source>
        <strain evidence="7">PS9179</strain>
        <tissue evidence="7">Whole animal</tissue>
    </source>
</reference>
<feature type="chain" id="PRO_5041321145" evidence="6">
    <location>
        <begin position="26"/>
        <end position="143"/>
    </location>
</feature>
<evidence type="ECO:0000256" key="3">
    <source>
        <dbReference type="ARBA" id="ARBA00022525"/>
    </source>
</evidence>
<dbReference type="Pfam" id="PF03488">
    <property type="entry name" value="Ins_beta"/>
    <property type="match status" value="1"/>
</dbReference>
<dbReference type="InterPro" id="IPR036438">
    <property type="entry name" value="Insulin-like_sf"/>
</dbReference>
<gene>
    <name evidence="7" type="ORF">QR680_008347</name>
</gene>